<dbReference type="AlphaFoldDB" id="A0A0L0P4J7"/>
<dbReference type="GO" id="GO:0008270">
    <property type="term" value="F:zinc ion binding"/>
    <property type="evidence" value="ECO:0007669"/>
    <property type="project" value="UniProtKB-KW"/>
</dbReference>
<feature type="domain" description="C2H2-type" evidence="12">
    <location>
        <begin position="40"/>
        <end position="69"/>
    </location>
</feature>
<dbReference type="SUPFAM" id="SSF57667">
    <property type="entry name" value="beta-beta-alpha zinc fingers"/>
    <property type="match status" value="3"/>
</dbReference>
<dbReference type="Gene3D" id="3.30.160.60">
    <property type="entry name" value="Classic Zinc Finger"/>
    <property type="match status" value="5"/>
</dbReference>
<dbReference type="VEuPathDB" id="FungiDB:CJJ09_000908"/>
<dbReference type="Proteomes" id="UP000037122">
    <property type="component" value="Unassembled WGS sequence"/>
</dbReference>
<keyword evidence="8" id="KW-0804">Transcription</keyword>
<evidence type="ECO:0000259" key="12">
    <source>
        <dbReference type="PROSITE" id="PS50157"/>
    </source>
</evidence>
<dbReference type="VEuPathDB" id="FungiDB:B9J08_003200"/>
<feature type="compositionally biased region" description="Acidic residues" evidence="11">
    <location>
        <begin position="347"/>
        <end position="359"/>
    </location>
</feature>
<dbReference type="PANTHER" id="PTHR46179">
    <property type="entry name" value="ZINC FINGER PROTEIN"/>
    <property type="match status" value="1"/>
</dbReference>
<gene>
    <name evidence="13" type="ORF">QG37_02114</name>
</gene>
<feature type="domain" description="C2H2-type" evidence="12">
    <location>
        <begin position="156"/>
        <end position="186"/>
    </location>
</feature>
<dbReference type="PANTHER" id="PTHR46179:SF13">
    <property type="entry name" value="C2H2-TYPE DOMAIN-CONTAINING PROTEIN"/>
    <property type="match status" value="1"/>
</dbReference>
<comment type="caution">
    <text evidence="13">The sequence shown here is derived from an EMBL/GenBank/DDBJ whole genome shotgun (WGS) entry which is preliminary data.</text>
</comment>
<dbReference type="InterPro" id="IPR036236">
    <property type="entry name" value="Znf_C2H2_sf"/>
</dbReference>
<dbReference type="PROSITE" id="PS50157">
    <property type="entry name" value="ZINC_FINGER_C2H2_2"/>
    <property type="match status" value="5"/>
</dbReference>
<dbReference type="FunFam" id="3.30.160.60:FF:000125">
    <property type="entry name" value="Putative zinc finger protein 143"/>
    <property type="match status" value="1"/>
</dbReference>
<dbReference type="GO" id="GO:0000981">
    <property type="term" value="F:DNA-binding transcription factor activity, RNA polymerase II-specific"/>
    <property type="evidence" value="ECO:0007669"/>
    <property type="project" value="UniProtKB-ARBA"/>
</dbReference>
<evidence type="ECO:0000256" key="1">
    <source>
        <dbReference type="ARBA" id="ARBA00004123"/>
    </source>
</evidence>
<dbReference type="EMBL" id="LGST01000016">
    <property type="protein sequence ID" value="KNE01224.1"/>
    <property type="molecule type" value="Genomic_DNA"/>
</dbReference>
<evidence type="ECO:0000256" key="6">
    <source>
        <dbReference type="ARBA" id="ARBA00023015"/>
    </source>
</evidence>
<feature type="domain" description="C2H2-type" evidence="12">
    <location>
        <begin position="10"/>
        <end position="39"/>
    </location>
</feature>
<feature type="region of interest" description="Disordered" evidence="11">
    <location>
        <begin position="317"/>
        <end position="394"/>
    </location>
</feature>
<dbReference type="InterPro" id="IPR013087">
    <property type="entry name" value="Znf_C2H2_type"/>
</dbReference>
<name>A0A0L0P4J7_CANAR</name>
<feature type="compositionally biased region" description="Basic and acidic residues" evidence="11">
    <location>
        <begin position="317"/>
        <end position="332"/>
    </location>
</feature>
<dbReference type="VEuPathDB" id="FungiDB:CJI97_003271"/>
<keyword evidence="2" id="KW-0479">Metal-binding</keyword>
<proteinExistence type="predicted"/>
<dbReference type="SMART" id="SM00355">
    <property type="entry name" value="ZnF_C2H2"/>
    <property type="match status" value="8"/>
</dbReference>
<organism evidence="13 14">
    <name type="scientific">Candidozyma auris</name>
    <name type="common">Yeast</name>
    <name type="synonym">Candida auris</name>
    <dbReference type="NCBI Taxonomy" id="498019"/>
    <lineage>
        <taxon>Eukaryota</taxon>
        <taxon>Fungi</taxon>
        <taxon>Dikarya</taxon>
        <taxon>Ascomycota</taxon>
        <taxon>Saccharomycotina</taxon>
        <taxon>Pichiomycetes</taxon>
        <taxon>Metschnikowiaceae</taxon>
        <taxon>Candidozyma</taxon>
    </lineage>
</organism>
<evidence type="ECO:0000256" key="8">
    <source>
        <dbReference type="ARBA" id="ARBA00023163"/>
    </source>
</evidence>
<keyword evidence="7" id="KW-0238">DNA-binding</keyword>
<evidence type="ECO:0000256" key="11">
    <source>
        <dbReference type="SAM" id="MobiDB-lite"/>
    </source>
</evidence>
<accession>A0A0L0P4J7</accession>
<evidence type="ECO:0000256" key="9">
    <source>
        <dbReference type="ARBA" id="ARBA00023242"/>
    </source>
</evidence>
<dbReference type="GO" id="GO:0005634">
    <property type="term" value="C:nucleus"/>
    <property type="evidence" value="ECO:0007669"/>
    <property type="project" value="UniProtKB-SubCell"/>
</dbReference>
<dbReference type="Pfam" id="PF00096">
    <property type="entry name" value="zf-C2H2"/>
    <property type="match status" value="4"/>
</dbReference>
<evidence type="ECO:0000256" key="5">
    <source>
        <dbReference type="ARBA" id="ARBA00022833"/>
    </source>
</evidence>
<dbReference type="VEuPathDB" id="FungiDB:CJJ07_001258"/>
<sequence length="394" mass="46213">MTSKPRPKKYACLFEGCDRRYSRPALLAQHERTHNNDRPFACDYEGCDKAFFRKSHLEVHKCSHRKDNEKPFQCKVCGKGCIDAQRLRRHELTHTKKHKCPYEGCNEAFYHHVSYKHHIETVHEMVTVCDVCHRRFQNKVLVAKHKLKEHGDGQTFSCTHPGCFSTFITRKNLNDHIRKAHPTNKCDICEEIFESLHALKAHKLLHQASPETHERDESLNSDKIIVDDVYEVSRQLVVLDETSNESTKKTLPLKGKVVDVDAMKNTSFIKLLLKNFKPVYKCPKTGCDKVFERQHAFDKHMKRHEIMRLQAAQKYEELKREEEEERKSLEAERELDEPGLSDHFSDLDESDIIDIEDSDKDDKESQDKDMSMEDEITNRQRELDMMLAQEMQSC</sequence>
<evidence type="ECO:0000256" key="4">
    <source>
        <dbReference type="ARBA" id="ARBA00022771"/>
    </source>
</evidence>
<dbReference type="VEuPathDB" id="FungiDB:QG37_02114"/>
<feature type="domain" description="C2H2-type" evidence="12">
    <location>
        <begin position="72"/>
        <end position="99"/>
    </location>
</feature>
<evidence type="ECO:0000256" key="7">
    <source>
        <dbReference type="ARBA" id="ARBA00023125"/>
    </source>
</evidence>
<evidence type="ECO:0000256" key="3">
    <source>
        <dbReference type="ARBA" id="ARBA00022737"/>
    </source>
</evidence>
<keyword evidence="5" id="KW-0862">Zinc</keyword>
<dbReference type="GO" id="GO:0000978">
    <property type="term" value="F:RNA polymerase II cis-regulatory region sequence-specific DNA binding"/>
    <property type="evidence" value="ECO:0007669"/>
    <property type="project" value="UniProtKB-ARBA"/>
</dbReference>
<comment type="subcellular location">
    <subcellularLocation>
        <location evidence="1">Nucleus</location>
    </subcellularLocation>
</comment>
<evidence type="ECO:0000256" key="2">
    <source>
        <dbReference type="ARBA" id="ARBA00022723"/>
    </source>
</evidence>
<dbReference type="PROSITE" id="PS00028">
    <property type="entry name" value="ZINC_FINGER_C2H2_1"/>
    <property type="match status" value="8"/>
</dbReference>
<feature type="domain" description="C2H2-type" evidence="12">
    <location>
        <begin position="280"/>
        <end position="309"/>
    </location>
</feature>
<feature type="compositionally biased region" description="Basic and acidic residues" evidence="11">
    <location>
        <begin position="360"/>
        <end position="384"/>
    </location>
</feature>
<keyword evidence="4 10" id="KW-0863">Zinc-finger</keyword>
<protein>
    <recommendedName>
        <fullName evidence="12">C2H2-type domain-containing protein</fullName>
    </recommendedName>
</protein>
<evidence type="ECO:0000313" key="13">
    <source>
        <dbReference type="EMBL" id="KNE01224.1"/>
    </source>
</evidence>
<keyword evidence="9" id="KW-0539">Nucleus</keyword>
<reference evidence="14" key="1">
    <citation type="journal article" date="2015" name="BMC Genomics">
        <title>Draft genome of a commonly misdiagnosed multidrug resistant pathogen Candida auris.</title>
        <authorList>
            <person name="Chatterjee S."/>
            <person name="Alampalli S.V."/>
            <person name="Nageshan R.K."/>
            <person name="Chettiar S.T."/>
            <person name="Joshi S."/>
            <person name="Tatu U.S."/>
        </authorList>
    </citation>
    <scope>NUCLEOTIDE SEQUENCE [LARGE SCALE GENOMIC DNA]</scope>
    <source>
        <strain evidence="14">6684</strain>
    </source>
</reference>
<dbReference type="FunFam" id="3.30.160.60:FF:000325">
    <property type="entry name" value="ZFP90 zinc finger protein"/>
    <property type="match status" value="1"/>
</dbReference>
<keyword evidence="3" id="KW-0677">Repeat</keyword>
<dbReference type="InterPro" id="IPR051061">
    <property type="entry name" value="Zinc_finger_trans_reg"/>
</dbReference>
<evidence type="ECO:0000313" key="14">
    <source>
        <dbReference type="Proteomes" id="UP000037122"/>
    </source>
</evidence>
<dbReference type="VEuPathDB" id="FungiDB:CJI96_0001732"/>
<keyword evidence="6" id="KW-0805">Transcription regulation</keyword>
<evidence type="ECO:0000256" key="10">
    <source>
        <dbReference type="PROSITE-ProRule" id="PRU00042"/>
    </source>
</evidence>